<dbReference type="STRING" id="168384.SAMN05660368_02081"/>
<proteinExistence type="predicted"/>
<evidence type="ECO:0000256" key="1">
    <source>
        <dbReference type="SAM" id="Phobius"/>
    </source>
</evidence>
<keyword evidence="1" id="KW-0812">Transmembrane</keyword>
<dbReference type="RefSeq" id="WP_006862202.1">
    <property type="nucleotide sequence ID" value="NZ_ACCL02000010.1"/>
</dbReference>
<sequence>MRFLLTVRDKLSRFYGKYDTAIRLLFKFAAAFLIFLSIRAAFGQTTAIDHPALLLVLAAVCMLLPSNAIILVASGLVLVHFYGISLEAALVGGGILVIELLVYFSLAPQSAWPLLLTALALGGNMGCVPAVLFGLLGGPLGAVGVAFGTLGGYLIRIVEENGANLHSTAAEAAEAMVQKAAQLIQAVITNREMLVMTAALAAVLLTVYFIRIQAIKYAWMIAAAAGCAVYLAVRIAGAAVFGVPAGALQIAGEILVSLLVGWIAQTMLFHLDYKKTQTVRFEDDEYYYYVKAVPKKKLHRKKRRRRAEGR</sequence>
<name>C6LFK8_9FIRM</name>
<protein>
    <submittedName>
        <fullName evidence="2">Uncharacterized protein</fullName>
    </submittedName>
</protein>
<gene>
    <name evidence="2" type="ORF">BRYFOR_07411</name>
</gene>
<feature type="transmembrane region" description="Helical" evidence="1">
    <location>
        <begin position="86"/>
        <end position="106"/>
    </location>
</feature>
<dbReference type="OrthoDB" id="1766220at2"/>
<comment type="caution">
    <text evidence="2">The sequence shown here is derived from an EMBL/GenBank/DDBJ whole genome shotgun (WGS) entry which is preliminary data.</text>
</comment>
<evidence type="ECO:0000313" key="2">
    <source>
        <dbReference type="EMBL" id="EET60593.1"/>
    </source>
</evidence>
<reference evidence="2" key="1">
    <citation type="submission" date="2009-07" db="EMBL/GenBank/DDBJ databases">
        <authorList>
            <person name="Weinstock G."/>
            <person name="Sodergren E."/>
            <person name="Clifton S."/>
            <person name="Fulton L."/>
            <person name="Fulton B."/>
            <person name="Courtney L."/>
            <person name="Fronick C."/>
            <person name="Harrison M."/>
            <person name="Strong C."/>
            <person name="Farmer C."/>
            <person name="Delahaunty K."/>
            <person name="Markovic C."/>
            <person name="Hall O."/>
            <person name="Minx P."/>
            <person name="Tomlinson C."/>
            <person name="Mitreva M."/>
            <person name="Nelson J."/>
            <person name="Hou S."/>
            <person name="Wollam A."/>
            <person name="Pepin K.H."/>
            <person name="Johnson M."/>
            <person name="Bhonagiri V."/>
            <person name="Nash W.E."/>
            <person name="Warren W."/>
            <person name="Chinwalla A."/>
            <person name="Mardis E.R."/>
            <person name="Wilson R.K."/>
        </authorList>
    </citation>
    <scope>NUCLEOTIDE SEQUENCE [LARGE SCALE GENOMIC DNA]</scope>
    <source>
        <strain evidence="2">DSM 14469</strain>
    </source>
</reference>
<keyword evidence="1" id="KW-0472">Membrane</keyword>
<dbReference type="AlphaFoldDB" id="C6LFK8"/>
<accession>C6LFK8</accession>
<dbReference type="eggNOG" id="ENOG502Z9W3">
    <property type="taxonomic scope" value="Bacteria"/>
</dbReference>
<feature type="transmembrane region" description="Helical" evidence="1">
    <location>
        <begin position="21"/>
        <end position="42"/>
    </location>
</feature>
<dbReference type="Proteomes" id="UP000005561">
    <property type="component" value="Unassembled WGS sequence"/>
</dbReference>
<feature type="transmembrane region" description="Helical" evidence="1">
    <location>
        <begin position="247"/>
        <end position="271"/>
    </location>
</feature>
<feature type="transmembrane region" description="Helical" evidence="1">
    <location>
        <begin position="217"/>
        <end position="241"/>
    </location>
</feature>
<organism evidence="2 3">
    <name type="scientific">Marvinbryantia formatexigens DSM 14469</name>
    <dbReference type="NCBI Taxonomy" id="478749"/>
    <lineage>
        <taxon>Bacteria</taxon>
        <taxon>Bacillati</taxon>
        <taxon>Bacillota</taxon>
        <taxon>Clostridia</taxon>
        <taxon>Lachnospirales</taxon>
        <taxon>Lachnospiraceae</taxon>
        <taxon>Marvinbryantia</taxon>
    </lineage>
</organism>
<feature type="transmembrane region" description="Helical" evidence="1">
    <location>
        <begin position="140"/>
        <end position="158"/>
    </location>
</feature>
<feature type="transmembrane region" description="Helical" evidence="1">
    <location>
        <begin position="54"/>
        <end position="79"/>
    </location>
</feature>
<keyword evidence="3" id="KW-1185">Reference proteome</keyword>
<dbReference type="EMBL" id="ACCL02000010">
    <property type="protein sequence ID" value="EET60593.1"/>
    <property type="molecule type" value="Genomic_DNA"/>
</dbReference>
<keyword evidence="1" id="KW-1133">Transmembrane helix</keyword>
<feature type="transmembrane region" description="Helical" evidence="1">
    <location>
        <begin position="112"/>
        <end position="133"/>
    </location>
</feature>
<feature type="transmembrane region" description="Helical" evidence="1">
    <location>
        <begin position="193"/>
        <end position="210"/>
    </location>
</feature>
<evidence type="ECO:0000313" key="3">
    <source>
        <dbReference type="Proteomes" id="UP000005561"/>
    </source>
</evidence>